<dbReference type="GO" id="GO:0006995">
    <property type="term" value="P:cellular response to nitrogen starvation"/>
    <property type="evidence" value="ECO:0007669"/>
    <property type="project" value="TreeGrafter"/>
</dbReference>
<feature type="domain" description="Ubiquitin-like modifier-activating enzyme Atg7 N-terminal" evidence="9">
    <location>
        <begin position="7"/>
        <end position="311"/>
    </location>
</feature>
<dbReference type="Proteomes" id="UP000054359">
    <property type="component" value="Unassembled WGS sequence"/>
</dbReference>
<reference evidence="10 11" key="1">
    <citation type="submission" date="2013-11" db="EMBL/GenBank/DDBJ databases">
        <title>Genome sequencing of Stegodyphus mimosarum.</title>
        <authorList>
            <person name="Bechsgaard J."/>
        </authorList>
    </citation>
    <scope>NUCLEOTIDE SEQUENCE [LARGE SCALE GENOMIC DNA]</scope>
</reference>
<evidence type="ECO:0000259" key="8">
    <source>
        <dbReference type="Pfam" id="PF00899"/>
    </source>
</evidence>
<keyword evidence="7" id="KW-0963">Cytoplasm</keyword>
<dbReference type="Gene3D" id="3.40.50.720">
    <property type="entry name" value="NAD(P)-binding Rossmann-like Domain"/>
    <property type="match status" value="1"/>
</dbReference>
<evidence type="ECO:0000256" key="6">
    <source>
        <dbReference type="PIRSR" id="PIRSR606285-1"/>
    </source>
</evidence>
<keyword evidence="4 7" id="KW-0653">Protein transport</keyword>
<dbReference type="CDD" id="cd01486">
    <property type="entry name" value="Apg7"/>
    <property type="match status" value="1"/>
</dbReference>
<dbReference type="Gene3D" id="3.40.140.70">
    <property type="entry name" value="Ubiquitin-like modifier-activating enzyme ATG7 N-terminal domain"/>
    <property type="match status" value="1"/>
</dbReference>
<dbReference type="EMBL" id="KK116336">
    <property type="protein sequence ID" value="KFM67470.1"/>
    <property type="molecule type" value="Genomic_DNA"/>
</dbReference>
<dbReference type="STRING" id="407821.A0A087TQT1"/>
<dbReference type="GO" id="GO:0000407">
    <property type="term" value="C:phagophore assembly site"/>
    <property type="evidence" value="ECO:0007669"/>
    <property type="project" value="UniProtKB-SubCell"/>
</dbReference>
<dbReference type="GO" id="GO:0019779">
    <property type="term" value="F:Atg8 activating enzyme activity"/>
    <property type="evidence" value="ECO:0007669"/>
    <property type="project" value="TreeGrafter"/>
</dbReference>
<keyword evidence="11" id="KW-1185">Reference proteome</keyword>
<comment type="subcellular location">
    <subcellularLocation>
        <location evidence="7">Cytoplasm</location>
    </subcellularLocation>
    <subcellularLocation>
        <location evidence="7">Preautophagosomal structure</location>
    </subcellularLocation>
</comment>
<dbReference type="GO" id="GO:0015031">
    <property type="term" value="P:protein transport"/>
    <property type="evidence" value="ECO:0007669"/>
    <property type="project" value="UniProtKB-UniRule"/>
</dbReference>
<dbReference type="OMA" id="RQIWDAI"/>
<dbReference type="PANTHER" id="PTHR10953">
    <property type="entry name" value="UBIQUITIN-ACTIVATING ENZYME E1"/>
    <property type="match status" value="1"/>
</dbReference>
<evidence type="ECO:0000256" key="2">
    <source>
        <dbReference type="ARBA" id="ARBA00017647"/>
    </source>
</evidence>
<dbReference type="SUPFAM" id="SSF69572">
    <property type="entry name" value="Activating enzymes of the ubiquitin-like proteins"/>
    <property type="match status" value="1"/>
</dbReference>
<dbReference type="GO" id="GO:0000045">
    <property type="term" value="P:autophagosome assembly"/>
    <property type="evidence" value="ECO:0007669"/>
    <property type="project" value="TreeGrafter"/>
</dbReference>
<dbReference type="GO" id="GO:0000422">
    <property type="term" value="P:autophagy of mitochondrion"/>
    <property type="evidence" value="ECO:0007669"/>
    <property type="project" value="TreeGrafter"/>
</dbReference>
<keyword evidence="3 7" id="KW-0813">Transport</keyword>
<evidence type="ECO:0000256" key="5">
    <source>
        <dbReference type="ARBA" id="ARBA00023006"/>
    </source>
</evidence>
<name>A0A087TQT1_STEMI</name>
<dbReference type="FunFam" id="3.40.50.720:FF:000243">
    <property type="entry name" value="Ubiquitin-like modifier-activating enzyme ATG7"/>
    <property type="match status" value="1"/>
</dbReference>
<keyword evidence="7" id="KW-0833">Ubl conjugation pathway</keyword>
<evidence type="ECO:0000313" key="10">
    <source>
        <dbReference type="EMBL" id="KFM67470.1"/>
    </source>
</evidence>
<comment type="function">
    <text evidence="7">E1-like activating enzyme involved in the 2 ubiquitin-like systems required for autophagy.</text>
</comment>
<accession>A0A087TQT1</accession>
<sequence>MSTNKLLQFAPFSSAIETGFWYQLTKMKLEIFKLDDAPVNIRGFYSNCCSSGLPPIANIDYSSFYEDVQMPSFSFPLKGILINTNTLEDFKIRDKKVLLHSLGCKVWDAIKNGAALEDPSVLQLLLCLTFADLKKYRYYYWIAFPALTFPEVIRSDETKKLHEYLTADQLNQFLNSYDDLSVSNKMGFLVFIDEEGKCHAHKFSDYNKLKMLQGKILIGFADPCTYDKYPGWPLRNVLSLVAYSWGKYQNTWDVICLREFVKEGKRHCEHSIVLTVQLVSPDIPVECPDVVGWEKNQNKLAPKMVDMSSNMDPAKLADAAVDLNLKLMRWRLLPELQLEAIKAARCLLFGAGTLGCNVARCLLGWGVRKITFVDNSRVSYSNPVRQTLYTFEDSLQGGKYKAVTAAESLKNIFPGVDAQGLILSVPMPGHSIPENLVDNIRSDVKQIEELIDSHDVIFLLMDTRESRWLPSLIGASKGKIVLNAALGFDTFLIMRHGMKKFETGACGDDFCPKIIEGGDLGCYFCNDIVAPGNSTHDRTLDQQCTVTRPGVSFMAAALVVELMVSIFQHPKRALAPASTSASSDTSCDELTTDLGIVPHQIRGHIDKFQNAVLTSKAFDRCTACSDKVLQMYEKNGFDFLLKVFCDPNYLEEITGLAELMNSINMEDVFELSDDDGSI</sequence>
<dbReference type="AlphaFoldDB" id="A0A087TQT1"/>
<dbReference type="InterPro" id="IPR000594">
    <property type="entry name" value="ThiF_NAD_FAD-bd"/>
</dbReference>
<evidence type="ECO:0000256" key="1">
    <source>
        <dbReference type="ARBA" id="ARBA00010931"/>
    </source>
</evidence>
<dbReference type="GO" id="GO:0032446">
    <property type="term" value="P:protein modification by small protein conjugation"/>
    <property type="evidence" value="ECO:0007669"/>
    <property type="project" value="TreeGrafter"/>
</dbReference>
<comment type="subunit">
    <text evidence="7">Homodimer.</text>
</comment>
<dbReference type="OrthoDB" id="338614at2759"/>
<dbReference type="GO" id="GO:0034727">
    <property type="term" value="P:piecemeal microautophagy of the nucleus"/>
    <property type="evidence" value="ECO:0007669"/>
    <property type="project" value="TreeGrafter"/>
</dbReference>
<organism evidence="10 11">
    <name type="scientific">Stegodyphus mimosarum</name>
    <name type="common">African social velvet spider</name>
    <dbReference type="NCBI Taxonomy" id="407821"/>
    <lineage>
        <taxon>Eukaryota</taxon>
        <taxon>Metazoa</taxon>
        <taxon>Ecdysozoa</taxon>
        <taxon>Arthropoda</taxon>
        <taxon>Chelicerata</taxon>
        <taxon>Arachnida</taxon>
        <taxon>Araneae</taxon>
        <taxon>Araneomorphae</taxon>
        <taxon>Entelegynae</taxon>
        <taxon>Eresoidea</taxon>
        <taxon>Eresidae</taxon>
        <taxon>Stegodyphus</taxon>
    </lineage>
</organism>
<dbReference type="PANTHER" id="PTHR10953:SF3">
    <property type="entry name" value="UBIQUITIN-LIKE MODIFIER-ACTIVATING ENZYME ATG7"/>
    <property type="match status" value="1"/>
</dbReference>
<proteinExistence type="inferred from homology"/>
<comment type="similarity">
    <text evidence="1 7">Belongs to the ATG7 family.</text>
</comment>
<feature type="domain" description="THIF-type NAD/FAD binding fold" evidence="8">
    <location>
        <begin position="328"/>
        <end position="577"/>
    </location>
</feature>
<evidence type="ECO:0000256" key="3">
    <source>
        <dbReference type="ARBA" id="ARBA00022448"/>
    </source>
</evidence>
<feature type="non-terminal residue" evidence="10">
    <location>
        <position position="678"/>
    </location>
</feature>
<dbReference type="InterPro" id="IPR042522">
    <property type="entry name" value="Atg7_N_1"/>
</dbReference>
<dbReference type="GO" id="GO:0019778">
    <property type="term" value="F:Atg12 activating enzyme activity"/>
    <property type="evidence" value="ECO:0007669"/>
    <property type="project" value="TreeGrafter"/>
</dbReference>
<dbReference type="InterPro" id="IPR035985">
    <property type="entry name" value="Ubiquitin-activating_enz"/>
</dbReference>
<feature type="active site" description="Glycyl thioester intermediate" evidence="6">
    <location>
        <position position="544"/>
    </location>
</feature>
<evidence type="ECO:0000259" key="9">
    <source>
        <dbReference type="Pfam" id="PF16420"/>
    </source>
</evidence>
<dbReference type="InterPro" id="IPR032197">
    <property type="entry name" value="Atg7_N"/>
</dbReference>
<dbReference type="NCBIfam" id="TIGR01381">
    <property type="entry name" value="E1_like_apg7"/>
    <property type="match status" value="1"/>
</dbReference>
<dbReference type="InterPro" id="IPR006285">
    <property type="entry name" value="Atg7"/>
</dbReference>
<keyword evidence="5 7" id="KW-0072">Autophagy</keyword>
<dbReference type="InterPro" id="IPR045886">
    <property type="entry name" value="ThiF/MoeB/HesA"/>
</dbReference>
<evidence type="ECO:0000313" key="11">
    <source>
        <dbReference type="Proteomes" id="UP000054359"/>
    </source>
</evidence>
<dbReference type="Pfam" id="PF00899">
    <property type="entry name" value="ThiF"/>
    <property type="match status" value="1"/>
</dbReference>
<dbReference type="InterPro" id="IPR042523">
    <property type="entry name" value="Atg7_N_2"/>
</dbReference>
<protein>
    <recommendedName>
        <fullName evidence="2 7">Ubiquitin-like modifier-activating enzyme ATG7</fullName>
    </recommendedName>
    <alternativeName>
        <fullName evidence="7">Autophagy-related protein 7</fullName>
    </alternativeName>
</protein>
<dbReference type="Pfam" id="PF16420">
    <property type="entry name" value="ATG7_N"/>
    <property type="match status" value="1"/>
</dbReference>
<dbReference type="FunFam" id="3.40.140.70:FF:000001">
    <property type="entry name" value="Ubiquitin-like modifier-activating enzyme atg7"/>
    <property type="match status" value="1"/>
</dbReference>
<evidence type="ECO:0000256" key="4">
    <source>
        <dbReference type="ARBA" id="ARBA00022927"/>
    </source>
</evidence>
<evidence type="ECO:0000256" key="7">
    <source>
        <dbReference type="RuleBase" id="RU366022"/>
    </source>
</evidence>
<dbReference type="Gene3D" id="3.40.140.100">
    <property type="entry name" value="Ubiquitin-like modifier-activating enzyme ATG7 C-terminal domain"/>
    <property type="match status" value="1"/>
</dbReference>
<gene>
    <name evidence="10" type="ORF">X975_14167</name>
</gene>